<feature type="non-terminal residue" evidence="2">
    <location>
        <position position="106"/>
    </location>
</feature>
<reference evidence="2 3" key="1">
    <citation type="journal article" date="2019" name="Nat. Ecol. Evol.">
        <title>Megaphylogeny resolves global patterns of mushroom evolution.</title>
        <authorList>
            <person name="Varga T."/>
            <person name="Krizsan K."/>
            <person name="Foldi C."/>
            <person name="Dima B."/>
            <person name="Sanchez-Garcia M."/>
            <person name="Sanchez-Ramirez S."/>
            <person name="Szollosi G.J."/>
            <person name="Szarkandi J.G."/>
            <person name="Papp V."/>
            <person name="Albert L."/>
            <person name="Andreopoulos W."/>
            <person name="Angelini C."/>
            <person name="Antonin V."/>
            <person name="Barry K.W."/>
            <person name="Bougher N.L."/>
            <person name="Buchanan P."/>
            <person name="Buyck B."/>
            <person name="Bense V."/>
            <person name="Catcheside P."/>
            <person name="Chovatia M."/>
            <person name="Cooper J."/>
            <person name="Damon W."/>
            <person name="Desjardin D."/>
            <person name="Finy P."/>
            <person name="Geml J."/>
            <person name="Haridas S."/>
            <person name="Hughes K."/>
            <person name="Justo A."/>
            <person name="Karasinski D."/>
            <person name="Kautmanova I."/>
            <person name="Kiss B."/>
            <person name="Kocsube S."/>
            <person name="Kotiranta H."/>
            <person name="LaButti K.M."/>
            <person name="Lechner B.E."/>
            <person name="Liimatainen K."/>
            <person name="Lipzen A."/>
            <person name="Lukacs Z."/>
            <person name="Mihaltcheva S."/>
            <person name="Morgado L.N."/>
            <person name="Niskanen T."/>
            <person name="Noordeloos M.E."/>
            <person name="Ohm R.A."/>
            <person name="Ortiz-Santana B."/>
            <person name="Ovrebo C."/>
            <person name="Racz N."/>
            <person name="Riley R."/>
            <person name="Savchenko A."/>
            <person name="Shiryaev A."/>
            <person name="Soop K."/>
            <person name="Spirin V."/>
            <person name="Szebenyi C."/>
            <person name="Tomsovsky M."/>
            <person name="Tulloss R.E."/>
            <person name="Uehling J."/>
            <person name="Grigoriev I.V."/>
            <person name="Vagvolgyi C."/>
            <person name="Papp T."/>
            <person name="Martin F.M."/>
            <person name="Miettinen O."/>
            <person name="Hibbett D.S."/>
            <person name="Nagy L.G."/>
        </authorList>
    </citation>
    <scope>NUCLEOTIDE SEQUENCE [LARGE SCALE GENOMIC DNA]</scope>
    <source>
        <strain evidence="2 3">CBS 962.96</strain>
    </source>
</reference>
<evidence type="ECO:0000313" key="3">
    <source>
        <dbReference type="Proteomes" id="UP000297245"/>
    </source>
</evidence>
<organism evidence="2 3">
    <name type="scientific">Dendrothele bispora (strain CBS 962.96)</name>
    <dbReference type="NCBI Taxonomy" id="1314807"/>
    <lineage>
        <taxon>Eukaryota</taxon>
        <taxon>Fungi</taxon>
        <taxon>Dikarya</taxon>
        <taxon>Basidiomycota</taxon>
        <taxon>Agaricomycotina</taxon>
        <taxon>Agaricomycetes</taxon>
        <taxon>Agaricomycetidae</taxon>
        <taxon>Agaricales</taxon>
        <taxon>Agaricales incertae sedis</taxon>
        <taxon>Dendrothele</taxon>
    </lineage>
</organism>
<evidence type="ECO:0000313" key="2">
    <source>
        <dbReference type="EMBL" id="THU83133.1"/>
    </source>
</evidence>
<feature type="compositionally biased region" description="Basic and acidic residues" evidence="1">
    <location>
        <begin position="1"/>
        <end position="27"/>
    </location>
</feature>
<dbReference type="OrthoDB" id="3063706at2759"/>
<gene>
    <name evidence="2" type="ORF">K435DRAFT_572366</name>
</gene>
<protein>
    <submittedName>
        <fullName evidence="2">Uncharacterized protein</fullName>
    </submittedName>
</protein>
<proteinExistence type="predicted"/>
<name>A0A4S8L4A0_DENBC</name>
<dbReference type="AlphaFoldDB" id="A0A4S8L4A0"/>
<accession>A0A4S8L4A0</accession>
<dbReference type="EMBL" id="ML179685">
    <property type="protein sequence ID" value="THU83133.1"/>
    <property type="molecule type" value="Genomic_DNA"/>
</dbReference>
<feature type="non-terminal residue" evidence="2">
    <location>
        <position position="1"/>
    </location>
</feature>
<dbReference type="Proteomes" id="UP000297245">
    <property type="component" value="Unassembled WGS sequence"/>
</dbReference>
<sequence length="106" mass="11728">AKEERARQEEKKKKEAQKAKDKKEKETANVIRRLTQTQTASAFSGSLKNKNKTACGDIANALGITVTGVLAEMRLQIAQHFEANPALKTNARYAGLFRTRGQKRAA</sequence>
<feature type="region of interest" description="Disordered" evidence="1">
    <location>
        <begin position="1"/>
        <end position="30"/>
    </location>
</feature>
<evidence type="ECO:0000256" key="1">
    <source>
        <dbReference type="SAM" id="MobiDB-lite"/>
    </source>
</evidence>
<keyword evidence="3" id="KW-1185">Reference proteome</keyword>